<name>A0A0F7JNC8_9DEIO</name>
<evidence type="ECO:0000256" key="1">
    <source>
        <dbReference type="SAM" id="Phobius"/>
    </source>
</evidence>
<organism evidence="2 3">
    <name type="scientific">Deinococcus soli</name>
    <name type="common">ex Cha et al. 2016</name>
    <dbReference type="NCBI Taxonomy" id="1309411"/>
    <lineage>
        <taxon>Bacteria</taxon>
        <taxon>Thermotogati</taxon>
        <taxon>Deinococcota</taxon>
        <taxon>Deinococci</taxon>
        <taxon>Deinococcales</taxon>
        <taxon>Deinococcaceae</taxon>
        <taxon>Deinococcus</taxon>
    </lineage>
</organism>
<protein>
    <submittedName>
        <fullName evidence="2">Uncharacterized protein</fullName>
    </submittedName>
</protein>
<dbReference type="KEGG" id="dch:SY84_09250"/>
<keyword evidence="1" id="KW-0472">Membrane</keyword>
<reference evidence="2 3" key="1">
    <citation type="submission" date="2015-01" db="EMBL/GenBank/DDBJ databases">
        <title>Deinococcus soli/N5/whole genome sequencing.</title>
        <authorList>
            <person name="Kim M.K."/>
            <person name="Srinivasan S."/>
            <person name="Lee J.-J."/>
        </authorList>
    </citation>
    <scope>NUCLEOTIDE SEQUENCE [LARGE SCALE GENOMIC DNA]</scope>
    <source>
        <strain evidence="2 3">N5</strain>
    </source>
</reference>
<gene>
    <name evidence="2" type="ORF">SY84_09250</name>
</gene>
<dbReference type="EMBL" id="CP011389">
    <property type="protein sequence ID" value="AKH17202.1"/>
    <property type="molecule type" value="Genomic_DNA"/>
</dbReference>
<dbReference type="PATRIC" id="fig|1309411.5.peg.1885"/>
<dbReference type="AlphaFoldDB" id="A0A0F7JNC8"/>
<keyword evidence="1" id="KW-0812">Transmembrane</keyword>
<feature type="transmembrane region" description="Helical" evidence="1">
    <location>
        <begin position="6"/>
        <end position="23"/>
    </location>
</feature>
<evidence type="ECO:0000313" key="3">
    <source>
        <dbReference type="Proteomes" id="UP000034024"/>
    </source>
</evidence>
<keyword evidence="1" id="KW-1133">Transmembrane helix</keyword>
<evidence type="ECO:0000313" key="2">
    <source>
        <dbReference type="EMBL" id="AKH17202.1"/>
    </source>
</evidence>
<dbReference type="Proteomes" id="UP000034024">
    <property type="component" value="Chromosome"/>
</dbReference>
<keyword evidence="3" id="KW-1185">Reference proteome</keyword>
<accession>A0A0F7JNC8</accession>
<sequence length="83" mass="9110">MRDPSVLPAVLFVSVLLDVLWRVGRSRWVRVRWTPVTATIHEYVTERRAVRVIVTLPAEVGGGRATLTLAPEALGVRSGTDCG</sequence>
<proteinExistence type="predicted"/>
<dbReference type="RefSeq" id="WP_046843772.1">
    <property type="nucleotide sequence ID" value="NZ_CP011389.1"/>
</dbReference>